<proteinExistence type="predicted"/>
<evidence type="ECO:0000313" key="2">
    <source>
        <dbReference type="Proteomes" id="UP000038830"/>
    </source>
</evidence>
<name>A0A0H5C6R1_CYBJN</name>
<evidence type="ECO:0000313" key="1">
    <source>
        <dbReference type="EMBL" id="CEP23786.1"/>
    </source>
</evidence>
<gene>
    <name evidence="1" type="ORF">BN1211_4444</name>
</gene>
<sequence>MESQRILNTVENTDHVLVQSLYKHQIDVKQDSNTTVAMNVVHNGYDAPSTSMSRTRYELLKKLATSQ</sequence>
<reference evidence="2" key="1">
    <citation type="journal article" date="2015" name="J. Biotechnol.">
        <title>The structure of the Cyberlindnera jadinii genome and its relation to Candida utilis analyzed by the occurrence of single nucleotide polymorphisms.</title>
        <authorList>
            <person name="Rupp O."/>
            <person name="Brinkrolf K."/>
            <person name="Buerth C."/>
            <person name="Kunigo M."/>
            <person name="Schneider J."/>
            <person name="Jaenicke S."/>
            <person name="Goesmann A."/>
            <person name="Puehler A."/>
            <person name="Jaeger K.-E."/>
            <person name="Ernst J.F."/>
        </authorList>
    </citation>
    <scope>NUCLEOTIDE SEQUENCE [LARGE SCALE GENOMIC DNA]</scope>
    <source>
        <strain evidence="2">ATCC 18201 / CBS 1600 / BCRC 20928 / JCM 3617 / NBRC 0987 / NRRL Y-1542</strain>
    </source>
</reference>
<dbReference type="Proteomes" id="UP000038830">
    <property type="component" value="Unassembled WGS sequence"/>
</dbReference>
<dbReference type="AlphaFoldDB" id="A0A0H5C6R1"/>
<accession>A0A0H5C6R1</accession>
<protein>
    <submittedName>
        <fullName evidence="1">Uncharacterized protein</fullName>
    </submittedName>
</protein>
<organism evidence="1 2">
    <name type="scientific">Cyberlindnera jadinii (strain ATCC 18201 / CBS 1600 / BCRC 20928 / JCM 3617 / NBRC 0987 / NRRL Y-1542)</name>
    <name type="common">Torula yeast</name>
    <name type="synonym">Candida utilis</name>
    <dbReference type="NCBI Taxonomy" id="983966"/>
    <lineage>
        <taxon>Eukaryota</taxon>
        <taxon>Fungi</taxon>
        <taxon>Dikarya</taxon>
        <taxon>Ascomycota</taxon>
        <taxon>Saccharomycotina</taxon>
        <taxon>Saccharomycetes</taxon>
        <taxon>Phaffomycetales</taxon>
        <taxon>Phaffomycetaceae</taxon>
        <taxon>Cyberlindnera</taxon>
    </lineage>
</organism>
<dbReference type="EMBL" id="CDQK01000005">
    <property type="protein sequence ID" value="CEP23786.1"/>
    <property type="molecule type" value="Genomic_DNA"/>
</dbReference>